<feature type="binding site" description="axial binding residue" evidence="8">
    <location>
        <position position="487"/>
    </location>
    <ligand>
        <name>heme</name>
        <dbReference type="ChEBI" id="CHEBI:30413"/>
    </ligand>
    <ligandPart>
        <name>Fe</name>
        <dbReference type="ChEBI" id="CHEBI:18248"/>
    </ligandPart>
</feature>
<keyword evidence="3 8" id="KW-0349">Heme</keyword>
<keyword evidence="5 9" id="KW-0560">Oxidoreductase</keyword>
<evidence type="ECO:0000256" key="10">
    <source>
        <dbReference type="SAM" id="Phobius"/>
    </source>
</evidence>
<evidence type="ECO:0000256" key="5">
    <source>
        <dbReference type="ARBA" id="ARBA00023002"/>
    </source>
</evidence>
<dbReference type="PRINTS" id="PR00385">
    <property type="entry name" value="P450"/>
</dbReference>
<organism evidence="11 12">
    <name type="scientific">Phellinidium pouzarii</name>
    <dbReference type="NCBI Taxonomy" id="167371"/>
    <lineage>
        <taxon>Eukaryota</taxon>
        <taxon>Fungi</taxon>
        <taxon>Dikarya</taxon>
        <taxon>Basidiomycota</taxon>
        <taxon>Agaricomycotina</taxon>
        <taxon>Agaricomycetes</taxon>
        <taxon>Hymenochaetales</taxon>
        <taxon>Hymenochaetaceae</taxon>
        <taxon>Phellinidium</taxon>
    </lineage>
</organism>
<keyword evidence="10" id="KW-0472">Membrane</keyword>
<dbReference type="InterPro" id="IPR001128">
    <property type="entry name" value="Cyt_P450"/>
</dbReference>
<dbReference type="InterPro" id="IPR002401">
    <property type="entry name" value="Cyt_P450_E_grp-I"/>
</dbReference>
<accession>A0A4V3XDN1</accession>
<reference evidence="11 12" key="1">
    <citation type="submission" date="2019-02" db="EMBL/GenBank/DDBJ databases">
        <title>Genome sequencing of the rare red list fungi Phellinidium pouzarii.</title>
        <authorList>
            <person name="Buettner E."/>
            <person name="Kellner H."/>
        </authorList>
    </citation>
    <scope>NUCLEOTIDE SEQUENCE [LARGE SCALE GENOMIC DNA]</scope>
    <source>
        <strain evidence="11 12">DSM 108285</strain>
    </source>
</reference>
<evidence type="ECO:0000256" key="2">
    <source>
        <dbReference type="ARBA" id="ARBA00010617"/>
    </source>
</evidence>
<name>A0A4V3XDN1_9AGAM</name>
<evidence type="ECO:0008006" key="13">
    <source>
        <dbReference type="Google" id="ProtNLM"/>
    </source>
</evidence>
<evidence type="ECO:0000256" key="1">
    <source>
        <dbReference type="ARBA" id="ARBA00001971"/>
    </source>
</evidence>
<gene>
    <name evidence="11" type="ORF">EW145_g1356</name>
</gene>
<evidence type="ECO:0000256" key="7">
    <source>
        <dbReference type="ARBA" id="ARBA00023033"/>
    </source>
</evidence>
<protein>
    <recommendedName>
        <fullName evidence="13">Cytochrome P450</fullName>
    </recommendedName>
</protein>
<keyword evidence="7 9" id="KW-0503">Monooxygenase</keyword>
<dbReference type="GO" id="GO:0016705">
    <property type="term" value="F:oxidoreductase activity, acting on paired donors, with incorporation or reduction of molecular oxygen"/>
    <property type="evidence" value="ECO:0007669"/>
    <property type="project" value="InterPro"/>
</dbReference>
<dbReference type="PANTHER" id="PTHR24287">
    <property type="entry name" value="P450, PUTATIVE (EUROFUNG)-RELATED"/>
    <property type="match status" value="1"/>
</dbReference>
<evidence type="ECO:0000256" key="6">
    <source>
        <dbReference type="ARBA" id="ARBA00023004"/>
    </source>
</evidence>
<evidence type="ECO:0000313" key="11">
    <source>
        <dbReference type="EMBL" id="THH10403.1"/>
    </source>
</evidence>
<dbReference type="InterPro" id="IPR047146">
    <property type="entry name" value="Cyt_P450_E_CYP52_fungi"/>
</dbReference>
<dbReference type="GO" id="GO:0020037">
    <property type="term" value="F:heme binding"/>
    <property type="evidence" value="ECO:0007669"/>
    <property type="project" value="InterPro"/>
</dbReference>
<evidence type="ECO:0000256" key="3">
    <source>
        <dbReference type="ARBA" id="ARBA00022617"/>
    </source>
</evidence>
<keyword evidence="12" id="KW-1185">Reference proteome</keyword>
<dbReference type="AlphaFoldDB" id="A0A4V3XDN1"/>
<keyword evidence="4 8" id="KW-0479">Metal-binding</keyword>
<sequence>MLPPGICFLLSGAPRLTVRTLTLALAYHASQMLLLVGYDLKLPNWLKAVLLFLSLLLTAAVNVIWSNMQNKRDARSLGAVLPPAVKGNWPGNIDTLFSALNNEKTAYTADIITHRSKELGWTFNWRLFWEDKILTSEPELIKAGDHFKDLMRSVLGSGAFNSDGEMWKYHRSMTRPFFSKDRVLHVEVFKRHADEAIELMKVRLREGHAIDFQDLMSRFTMDSATEFLFGHCGSSLSSSSLPYPPNAAPGDLHGNNAPSLFSEAFAEAQLLLIRRTRYYSLWPLFEFWEDKTQKHMKVINAFIEPMLQEAIKKKKEYMKTGSYRENDIEQGDTLLSHLINITKDMKVLKDEILNIMIAGKDTTAAVLTFAIYCLAMHPEILKRLREEILTVIGSERSPTSDDMKEMKYLRAVINETLRLYPPVPFNQRASINATTLPNKTPGSKPWYIPAQTNQRIRPDRFLDARLHTYLAPNPFIFLPFNAGPRICLGQQFAYNEVSFMLIRLLQAFDAVALAPDAQAPETRPPAAWARETGSRKSRERVWLKSHLTMYVHGGLWVCLREAAPSGTASI</sequence>
<proteinExistence type="inferred from homology"/>
<keyword evidence="10" id="KW-1133">Transmembrane helix</keyword>
<dbReference type="OrthoDB" id="1470350at2759"/>
<comment type="caution">
    <text evidence="11">The sequence shown here is derived from an EMBL/GenBank/DDBJ whole genome shotgun (WGS) entry which is preliminary data.</text>
</comment>
<dbReference type="EMBL" id="SGPK01000037">
    <property type="protein sequence ID" value="THH10403.1"/>
    <property type="molecule type" value="Genomic_DNA"/>
</dbReference>
<dbReference type="GO" id="GO:0005506">
    <property type="term" value="F:iron ion binding"/>
    <property type="evidence" value="ECO:0007669"/>
    <property type="project" value="InterPro"/>
</dbReference>
<dbReference type="Pfam" id="PF00067">
    <property type="entry name" value="p450"/>
    <property type="match status" value="2"/>
</dbReference>
<dbReference type="GO" id="GO:0004497">
    <property type="term" value="F:monooxygenase activity"/>
    <property type="evidence" value="ECO:0007669"/>
    <property type="project" value="UniProtKB-KW"/>
</dbReference>
<dbReference type="Proteomes" id="UP000308199">
    <property type="component" value="Unassembled WGS sequence"/>
</dbReference>
<evidence type="ECO:0000256" key="9">
    <source>
        <dbReference type="RuleBase" id="RU000461"/>
    </source>
</evidence>
<keyword evidence="6 8" id="KW-0408">Iron</keyword>
<dbReference type="PROSITE" id="PS00086">
    <property type="entry name" value="CYTOCHROME_P450"/>
    <property type="match status" value="1"/>
</dbReference>
<dbReference type="PANTHER" id="PTHR24287:SF1">
    <property type="entry name" value="P450, PUTATIVE (EUROFUNG)-RELATED"/>
    <property type="match status" value="1"/>
</dbReference>
<dbReference type="PRINTS" id="PR00463">
    <property type="entry name" value="EP450I"/>
</dbReference>
<keyword evidence="10" id="KW-0812">Transmembrane</keyword>
<dbReference type="Gene3D" id="1.10.630.10">
    <property type="entry name" value="Cytochrome P450"/>
    <property type="match status" value="1"/>
</dbReference>
<feature type="transmembrane region" description="Helical" evidence="10">
    <location>
        <begin position="20"/>
        <end position="38"/>
    </location>
</feature>
<comment type="cofactor">
    <cofactor evidence="1 8">
        <name>heme</name>
        <dbReference type="ChEBI" id="CHEBI:30413"/>
    </cofactor>
</comment>
<dbReference type="InterPro" id="IPR036396">
    <property type="entry name" value="Cyt_P450_sf"/>
</dbReference>
<dbReference type="InterPro" id="IPR017972">
    <property type="entry name" value="Cyt_P450_CS"/>
</dbReference>
<feature type="transmembrane region" description="Helical" evidence="10">
    <location>
        <begin position="45"/>
        <end position="65"/>
    </location>
</feature>
<evidence type="ECO:0000313" key="12">
    <source>
        <dbReference type="Proteomes" id="UP000308199"/>
    </source>
</evidence>
<dbReference type="SUPFAM" id="SSF48264">
    <property type="entry name" value="Cytochrome P450"/>
    <property type="match status" value="1"/>
</dbReference>
<evidence type="ECO:0000256" key="4">
    <source>
        <dbReference type="ARBA" id="ARBA00022723"/>
    </source>
</evidence>
<evidence type="ECO:0000256" key="8">
    <source>
        <dbReference type="PIRSR" id="PIRSR602401-1"/>
    </source>
</evidence>
<comment type="similarity">
    <text evidence="2 9">Belongs to the cytochrome P450 family.</text>
</comment>